<dbReference type="EMBL" id="LN885086">
    <property type="protein sequence ID" value="CUQ68074.1"/>
    <property type="molecule type" value="Genomic_DNA"/>
</dbReference>
<gene>
    <name evidence="1" type="ORF">NITINOP_3102</name>
</gene>
<evidence type="ECO:0000313" key="1">
    <source>
        <dbReference type="EMBL" id="CUQ68074.1"/>
    </source>
</evidence>
<dbReference type="STRING" id="1715989.NITINOP_3102"/>
<protein>
    <submittedName>
        <fullName evidence="1">Uncharacterized protein</fullName>
    </submittedName>
</protein>
<dbReference type="Proteomes" id="UP000066284">
    <property type="component" value="Chromosome 1"/>
</dbReference>
<reference evidence="2" key="1">
    <citation type="submission" date="2015-09" db="EMBL/GenBank/DDBJ databases">
        <authorList>
            <person name="Daims H."/>
        </authorList>
    </citation>
    <scope>NUCLEOTIDE SEQUENCE [LARGE SCALE GENOMIC DNA]</scope>
</reference>
<organism evidence="1 2">
    <name type="scientific">Candidatus Nitrospira inopinata</name>
    <dbReference type="NCBI Taxonomy" id="1715989"/>
    <lineage>
        <taxon>Bacteria</taxon>
        <taxon>Pseudomonadati</taxon>
        <taxon>Nitrospirota</taxon>
        <taxon>Nitrospiria</taxon>
        <taxon>Nitrospirales</taxon>
        <taxon>Nitrospiraceae</taxon>
        <taxon>Nitrospira</taxon>
    </lineage>
</organism>
<name>A0A0S4KXW1_9BACT</name>
<proteinExistence type="predicted"/>
<sequence>MGLMAIVSIDLGAVGTNPCAEFAVINSRMGLQGMTYVTEERACQEYGKWLSASDAGFFPWCRCLRMSN</sequence>
<keyword evidence="2" id="KW-1185">Reference proteome</keyword>
<accession>A0A0S4KXW1</accession>
<dbReference type="KEGG" id="nio:NITINOP_3102"/>
<evidence type="ECO:0000313" key="2">
    <source>
        <dbReference type="Proteomes" id="UP000066284"/>
    </source>
</evidence>
<dbReference type="AlphaFoldDB" id="A0A0S4KXW1"/>